<dbReference type="Pfam" id="PF13374">
    <property type="entry name" value="TPR_10"/>
    <property type="match status" value="1"/>
</dbReference>
<comment type="caution">
    <text evidence="1">The sequence shown here is derived from an EMBL/GenBank/DDBJ whole genome shotgun (WGS) entry which is preliminary data.</text>
</comment>
<dbReference type="InterPro" id="IPR011990">
    <property type="entry name" value="TPR-like_helical_dom_sf"/>
</dbReference>
<dbReference type="Gene3D" id="1.25.40.10">
    <property type="entry name" value="Tetratricopeptide repeat domain"/>
    <property type="match status" value="1"/>
</dbReference>
<dbReference type="AlphaFoldDB" id="A0AAW1PSS8"/>
<proteinExistence type="predicted"/>
<evidence type="ECO:0008006" key="3">
    <source>
        <dbReference type="Google" id="ProtNLM"/>
    </source>
</evidence>
<organism evidence="1 2">
    <name type="scientific">[Myrmecia] bisecta</name>
    <dbReference type="NCBI Taxonomy" id="41462"/>
    <lineage>
        <taxon>Eukaryota</taxon>
        <taxon>Viridiplantae</taxon>
        <taxon>Chlorophyta</taxon>
        <taxon>core chlorophytes</taxon>
        <taxon>Trebouxiophyceae</taxon>
        <taxon>Trebouxiales</taxon>
        <taxon>Trebouxiaceae</taxon>
        <taxon>Myrmecia</taxon>
    </lineage>
</organism>
<dbReference type="EMBL" id="JALJOR010000008">
    <property type="protein sequence ID" value="KAK9813048.1"/>
    <property type="molecule type" value="Genomic_DNA"/>
</dbReference>
<dbReference type="Proteomes" id="UP001489004">
    <property type="component" value="Unassembled WGS sequence"/>
</dbReference>
<evidence type="ECO:0000313" key="2">
    <source>
        <dbReference type="Proteomes" id="UP001489004"/>
    </source>
</evidence>
<evidence type="ECO:0000313" key="1">
    <source>
        <dbReference type="EMBL" id="KAK9813048.1"/>
    </source>
</evidence>
<name>A0AAW1PSS8_9CHLO</name>
<sequence length="307" mass="33595">MLPGGAFLVDLAEAAPSEMPEDAVELGSTRMAQAVALQLISQLQGSKDAPMLRAELGWAAMEQWLCTLNHHRQLVLIILENAECMQGNKAFKQMLQTLQELPSMKLLITSRAANFDITTHLYVPRLSETAALQLLGSACPVPADWDARAAAEVARLCGGNAQLVSIITGMLRAGRCTLQDAAHHPADPEQPELLSAAAVDVYREIMVIQQRRLGLEDPETLDCMEKTADLLADSHETYGEEQEALALMREVLATREQLLGPAHEDTLRVSLSQHWLECTGRKLGSTRSVAVLPTRIAMIELQSSNTR</sequence>
<accession>A0AAW1PSS8</accession>
<gene>
    <name evidence="1" type="ORF">WJX72_008003</name>
</gene>
<protein>
    <recommendedName>
        <fullName evidence="3">Kinesin light chain</fullName>
    </recommendedName>
</protein>
<keyword evidence="2" id="KW-1185">Reference proteome</keyword>
<reference evidence="1 2" key="1">
    <citation type="journal article" date="2024" name="Nat. Commun.">
        <title>Phylogenomics reveals the evolutionary origins of lichenization in chlorophyte algae.</title>
        <authorList>
            <person name="Puginier C."/>
            <person name="Libourel C."/>
            <person name="Otte J."/>
            <person name="Skaloud P."/>
            <person name="Haon M."/>
            <person name="Grisel S."/>
            <person name="Petersen M."/>
            <person name="Berrin J.G."/>
            <person name="Delaux P.M."/>
            <person name="Dal Grande F."/>
            <person name="Keller J."/>
        </authorList>
    </citation>
    <scope>NUCLEOTIDE SEQUENCE [LARGE SCALE GENOMIC DNA]</scope>
    <source>
        <strain evidence="1 2">SAG 2043</strain>
    </source>
</reference>